<reference evidence="1 2" key="1">
    <citation type="submission" date="2019-04" db="EMBL/GenBank/DDBJ databases">
        <title>Friends and foes A comparative genomics study of 23 Aspergillus species from section Flavi.</title>
        <authorList>
            <consortium name="DOE Joint Genome Institute"/>
            <person name="Kjaerbolling I."/>
            <person name="Vesth T."/>
            <person name="Frisvad J.C."/>
            <person name="Nybo J.L."/>
            <person name="Theobald S."/>
            <person name="Kildgaard S."/>
            <person name="Isbrandt T."/>
            <person name="Kuo A."/>
            <person name="Sato A."/>
            <person name="Lyhne E.K."/>
            <person name="Kogle M.E."/>
            <person name="Wiebenga A."/>
            <person name="Kun R.S."/>
            <person name="Lubbers R.J."/>
            <person name="Makela M.R."/>
            <person name="Barry K."/>
            <person name="Chovatia M."/>
            <person name="Clum A."/>
            <person name="Daum C."/>
            <person name="Haridas S."/>
            <person name="He G."/>
            <person name="LaButti K."/>
            <person name="Lipzen A."/>
            <person name="Mondo S."/>
            <person name="Riley R."/>
            <person name="Salamov A."/>
            <person name="Simmons B.A."/>
            <person name="Magnuson J.K."/>
            <person name="Henrissat B."/>
            <person name="Mortensen U.H."/>
            <person name="Larsen T.O."/>
            <person name="Devries R.P."/>
            <person name="Grigoriev I.V."/>
            <person name="Machida M."/>
            <person name="Baker S.E."/>
            <person name="Andersen M.R."/>
        </authorList>
    </citation>
    <scope>NUCLEOTIDE SEQUENCE [LARGE SCALE GENOMIC DNA]</scope>
    <source>
        <strain evidence="1 2">CBS 151.66</strain>
    </source>
</reference>
<proteinExistence type="predicted"/>
<organism evidence="1 2">
    <name type="scientific">Aspergillus leporis</name>
    <dbReference type="NCBI Taxonomy" id="41062"/>
    <lineage>
        <taxon>Eukaryota</taxon>
        <taxon>Fungi</taxon>
        <taxon>Dikarya</taxon>
        <taxon>Ascomycota</taxon>
        <taxon>Pezizomycotina</taxon>
        <taxon>Eurotiomycetes</taxon>
        <taxon>Eurotiomycetidae</taxon>
        <taxon>Eurotiales</taxon>
        <taxon>Aspergillaceae</taxon>
        <taxon>Aspergillus</taxon>
        <taxon>Aspergillus subgen. Circumdati</taxon>
    </lineage>
</organism>
<name>A0A5N5WT35_9EURO</name>
<dbReference type="OrthoDB" id="3477330at2759"/>
<evidence type="ECO:0000313" key="1">
    <source>
        <dbReference type="EMBL" id="KAB8070887.1"/>
    </source>
</evidence>
<protein>
    <submittedName>
        <fullName evidence="1">Uncharacterized protein</fullName>
    </submittedName>
</protein>
<accession>A0A5N5WT35</accession>
<dbReference type="AlphaFoldDB" id="A0A5N5WT35"/>
<gene>
    <name evidence="1" type="ORF">BDV29DRAFT_180038</name>
</gene>
<dbReference type="EMBL" id="ML732288">
    <property type="protein sequence ID" value="KAB8070887.1"/>
    <property type="molecule type" value="Genomic_DNA"/>
</dbReference>
<dbReference type="Proteomes" id="UP000326565">
    <property type="component" value="Unassembled WGS sequence"/>
</dbReference>
<sequence>MCLLDYENWIRFRGIPKTRKWRMVRLLHHCYVYLRVFYESTSISYLRASGVQQELDASPDTVASIILGMSETATSAIASGASRN</sequence>
<keyword evidence="2" id="KW-1185">Reference proteome</keyword>
<evidence type="ECO:0000313" key="2">
    <source>
        <dbReference type="Proteomes" id="UP000326565"/>
    </source>
</evidence>